<dbReference type="OrthoDB" id="673795at2"/>
<feature type="signal peptide" evidence="1">
    <location>
        <begin position="1"/>
        <end position="19"/>
    </location>
</feature>
<proteinExistence type="predicted"/>
<accession>A0A1G7IQK5</accession>
<dbReference type="AlphaFoldDB" id="A0A1G7IQK5"/>
<dbReference type="RefSeq" id="WP_091153253.1">
    <property type="nucleotide sequence ID" value="NZ_FNAI01000013.1"/>
</dbReference>
<evidence type="ECO:0000313" key="3">
    <source>
        <dbReference type="Proteomes" id="UP000199072"/>
    </source>
</evidence>
<organism evidence="2 3">
    <name type="scientific">Mucilaginibacter pineti</name>
    <dbReference type="NCBI Taxonomy" id="1391627"/>
    <lineage>
        <taxon>Bacteria</taxon>
        <taxon>Pseudomonadati</taxon>
        <taxon>Bacteroidota</taxon>
        <taxon>Sphingobacteriia</taxon>
        <taxon>Sphingobacteriales</taxon>
        <taxon>Sphingobacteriaceae</taxon>
        <taxon>Mucilaginibacter</taxon>
    </lineage>
</organism>
<name>A0A1G7IQK5_9SPHI</name>
<evidence type="ECO:0000313" key="2">
    <source>
        <dbReference type="EMBL" id="SDF14599.1"/>
    </source>
</evidence>
<dbReference type="EMBL" id="FNAI01000013">
    <property type="protein sequence ID" value="SDF14599.1"/>
    <property type="molecule type" value="Genomic_DNA"/>
</dbReference>
<gene>
    <name evidence="2" type="ORF">SAMN05216464_113111</name>
</gene>
<dbReference type="Proteomes" id="UP000199072">
    <property type="component" value="Unassembled WGS sequence"/>
</dbReference>
<reference evidence="2 3" key="1">
    <citation type="submission" date="2016-10" db="EMBL/GenBank/DDBJ databases">
        <authorList>
            <person name="de Groot N.N."/>
        </authorList>
    </citation>
    <scope>NUCLEOTIDE SEQUENCE [LARGE SCALE GENOMIC DNA]</scope>
    <source>
        <strain evidence="2 3">47C3B</strain>
    </source>
</reference>
<evidence type="ECO:0000256" key="1">
    <source>
        <dbReference type="SAM" id="SignalP"/>
    </source>
</evidence>
<keyword evidence="3" id="KW-1185">Reference proteome</keyword>
<feature type="chain" id="PRO_5011449406" evidence="1">
    <location>
        <begin position="20"/>
        <end position="214"/>
    </location>
</feature>
<keyword evidence="1" id="KW-0732">Signal</keyword>
<dbReference type="STRING" id="1391627.SAMN05216464_113111"/>
<protein>
    <submittedName>
        <fullName evidence="2">Uncharacterized protein</fullName>
    </submittedName>
</protein>
<sequence>MKKLLIILLLAAAGRVVHAQVLGGVFSQNSTYLKNLATQLAALNMYKSYVQKGYKIAKTGLGTIEKFKGGEFNLHRFYFDSLKTVNPKVKLYSKVSQIMAMQAEVIYRCARSRREARDSKQFGENEIEYFGHQLDELLTSCDHTLDELLTLCTDKELQMRDDERISRIDLLWQEMCRKYRYACSFNGEISSQVANRRLEHARLEGTAAYYPTEL</sequence>